<feature type="domain" description="EfeO-type cupredoxin-like" evidence="2">
    <location>
        <begin position="11"/>
        <end position="107"/>
    </location>
</feature>
<dbReference type="InterPro" id="IPR028096">
    <property type="entry name" value="EfeO_Cupredoxin"/>
</dbReference>
<evidence type="ECO:0000256" key="1">
    <source>
        <dbReference type="SAM" id="SignalP"/>
    </source>
</evidence>
<feature type="domain" description="EfeO-type cupredoxin-like" evidence="2">
    <location>
        <begin position="152"/>
        <end position="226"/>
    </location>
</feature>
<feature type="chain" id="PRO_5045060533" evidence="1">
    <location>
        <begin position="20"/>
        <end position="227"/>
    </location>
</feature>
<dbReference type="SUPFAM" id="SSF49503">
    <property type="entry name" value="Cupredoxins"/>
    <property type="match status" value="2"/>
</dbReference>
<keyword evidence="1" id="KW-0732">Signal</keyword>
<accession>A0ABV3U6I3</accession>
<proteinExistence type="predicted"/>
<feature type="signal peptide" evidence="1">
    <location>
        <begin position="1"/>
        <end position="19"/>
    </location>
</feature>
<evidence type="ECO:0000313" key="3">
    <source>
        <dbReference type="EMBL" id="MEX1668604.1"/>
    </source>
</evidence>
<sequence>MKTYLMFTSLAALIMFAGAAISSDMMAPKAGAVKIDNYAFGPKTITSTPGSEVIWINNDSSSHTVRINGHESPRLRKGGEYRHTFAKAGEYHYQCGIHQSMKGTVVIADASGADGIQAKAKLTGTTIPAPSHSAVPSPVKKHITRNGSTISIVDFMRFSPTELSVPAGTEVTWNNHDGSNHIIQIGNVKSPRLRHDKSFSYRFEKTGEYPFICAIHGKKMSGKIIVE</sequence>
<dbReference type="InterPro" id="IPR052721">
    <property type="entry name" value="ET_Amicyanin"/>
</dbReference>
<dbReference type="RefSeq" id="WP_368380887.1">
    <property type="nucleotide sequence ID" value="NZ_JBFRYA010000004.1"/>
</dbReference>
<gene>
    <name evidence="3" type="ORF">AB4876_06755</name>
</gene>
<organism evidence="3 4">
    <name type="scientific">Zhongshania guokunii</name>
    <dbReference type="NCBI Taxonomy" id="641783"/>
    <lineage>
        <taxon>Bacteria</taxon>
        <taxon>Pseudomonadati</taxon>
        <taxon>Pseudomonadota</taxon>
        <taxon>Gammaproteobacteria</taxon>
        <taxon>Cellvibrionales</taxon>
        <taxon>Spongiibacteraceae</taxon>
        <taxon>Zhongshania</taxon>
    </lineage>
</organism>
<dbReference type="PANTHER" id="PTHR36507:SF1">
    <property type="entry name" value="BLL1555 PROTEIN"/>
    <property type="match status" value="1"/>
</dbReference>
<name>A0ABV3U6I3_9GAMM</name>
<dbReference type="InterPro" id="IPR008972">
    <property type="entry name" value="Cupredoxin"/>
</dbReference>
<dbReference type="Pfam" id="PF13473">
    <property type="entry name" value="Cupredoxin_1"/>
    <property type="match status" value="2"/>
</dbReference>
<protein>
    <submittedName>
        <fullName evidence="3">Cupredoxin domain-containing protein</fullName>
    </submittedName>
</protein>
<reference evidence="3 4" key="1">
    <citation type="journal article" date="2011" name="Int. J. Syst. Evol. Microbiol.">
        <title>Zhongshania antarctica gen. nov., sp. nov. and Zhongshania guokunii sp. nov., gammaproteobacteria respectively isolated from coastal attached (fast) ice and surface seawater of the Antarctic.</title>
        <authorList>
            <person name="Li H.J."/>
            <person name="Zhang X.Y."/>
            <person name="Chen C.X."/>
            <person name="Zhang Y.J."/>
            <person name="Gao Z.M."/>
            <person name="Yu Y."/>
            <person name="Chen X.L."/>
            <person name="Chen B."/>
            <person name="Zhang Y.Z."/>
        </authorList>
    </citation>
    <scope>NUCLEOTIDE SEQUENCE [LARGE SCALE GENOMIC DNA]</scope>
    <source>
        <strain evidence="3 4">ZS6-22T</strain>
    </source>
</reference>
<dbReference type="Gene3D" id="2.60.40.420">
    <property type="entry name" value="Cupredoxins - blue copper proteins"/>
    <property type="match status" value="2"/>
</dbReference>
<evidence type="ECO:0000259" key="2">
    <source>
        <dbReference type="Pfam" id="PF13473"/>
    </source>
</evidence>
<dbReference type="Proteomes" id="UP001557485">
    <property type="component" value="Unassembled WGS sequence"/>
</dbReference>
<keyword evidence="4" id="KW-1185">Reference proteome</keyword>
<dbReference type="PANTHER" id="PTHR36507">
    <property type="entry name" value="BLL1555 PROTEIN"/>
    <property type="match status" value="1"/>
</dbReference>
<dbReference type="EMBL" id="JBFRYA010000004">
    <property type="protein sequence ID" value="MEX1668604.1"/>
    <property type="molecule type" value="Genomic_DNA"/>
</dbReference>
<evidence type="ECO:0000313" key="4">
    <source>
        <dbReference type="Proteomes" id="UP001557485"/>
    </source>
</evidence>
<comment type="caution">
    <text evidence="3">The sequence shown here is derived from an EMBL/GenBank/DDBJ whole genome shotgun (WGS) entry which is preliminary data.</text>
</comment>